<evidence type="ECO:0000313" key="2">
    <source>
        <dbReference type="Proteomes" id="UP000076584"/>
    </source>
</evidence>
<evidence type="ECO:0000313" key="1">
    <source>
        <dbReference type="EMBL" id="KZL80935.1"/>
    </source>
</evidence>
<sequence>TTQATNTLINNSSNSTSHLFSNHQSQQIANMKFAAVLSSAAVAAAAAISKRDVTFSVSEFSAGCIPHSTQCLISFNVIQPGTMETTGVECRALVPANTDGTLPDVKEAACTESSRTFDFVRSPEGITFTVSQPVTPSSNQTGSHLLPSSEFKISNEPNAVVESYTGPAAFDLE</sequence>
<accession>A0A161W1N8</accession>
<protein>
    <submittedName>
        <fullName evidence="1">Hypersensitive response-inducing protein</fullName>
    </submittedName>
</protein>
<keyword evidence="2" id="KW-1185">Reference proteome</keyword>
<organism evidence="1 2">
    <name type="scientific">Colletotrichum incanum</name>
    <name type="common">Soybean anthracnose fungus</name>
    <dbReference type="NCBI Taxonomy" id="1573173"/>
    <lineage>
        <taxon>Eukaryota</taxon>
        <taxon>Fungi</taxon>
        <taxon>Dikarya</taxon>
        <taxon>Ascomycota</taxon>
        <taxon>Pezizomycotina</taxon>
        <taxon>Sordariomycetes</taxon>
        <taxon>Hypocreomycetidae</taxon>
        <taxon>Glomerellales</taxon>
        <taxon>Glomerellaceae</taxon>
        <taxon>Colletotrichum</taxon>
        <taxon>Colletotrichum spaethianum species complex</taxon>
    </lineage>
</organism>
<name>A0A161W1N8_COLIC</name>
<reference evidence="1 2" key="1">
    <citation type="submission" date="2015-06" db="EMBL/GenBank/DDBJ databases">
        <title>Survival trade-offs in plant roots during colonization by closely related pathogenic and mutualistic fungi.</title>
        <authorList>
            <person name="Hacquard S."/>
            <person name="Kracher B."/>
            <person name="Hiruma K."/>
            <person name="Weinman A."/>
            <person name="Muench P."/>
            <person name="Garrido Oter R."/>
            <person name="Ver Loren van Themaat E."/>
            <person name="Dallerey J.-F."/>
            <person name="Damm U."/>
            <person name="Henrissat B."/>
            <person name="Lespinet O."/>
            <person name="Thon M."/>
            <person name="Kemen E."/>
            <person name="McHardy A.C."/>
            <person name="Schulze-Lefert P."/>
            <person name="O'Connell R.J."/>
        </authorList>
    </citation>
    <scope>NUCLEOTIDE SEQUENCE [LARGE SCALE GENOMIC DNA]</scope>
    <source>
        <strain evidence="1 2">MAFF 238704</strain>
    </source>
</reference>
<comment type="caution">
    <text evidence="1">The sequence shown here is derived from an EMBL/GenBank/DDBJ whole genome shotgun (WGS) entry which is preliminary data.</text>
</comment>
<dbReference type="EMBL" id="LFIW01001785">
    <property type="protein sequence ID" value="KZL80935.1"/>
    <property type="molecule type" value="Genomic_DNA"/>
</dbReference>
<proteinExistence type="predicted"/>
<feature type="non-terminal residue" evidence="1">
    <location>
        <position position="1"/>
    </location>
</feature>
<dbReference type="Proteomes" id="UP000076584">
    <property type="component" value="Unassembled WGS sequence"/>
</dbReference>
<gene>
    <name evidence="1" type="ORF">CI238_06676</name>
</gene>
<dbReference type="AlphaFoldDB" id="A0A161W1N8"/>